<dbReference type="InterPro" id="IPR041700">
    <property type="entry name" value="OMP_b-brl_3"/>
</dbReference>
<proteinExistence type="predicted"/>
<accession>A0A5D3EEL1</accession>
<feature type="domain" description="Outer membrane protein beta-barrel" evidence="1">
    <location>
        <begin position="300"/>
        <end position="699"/>
    </location>
</feature>
<keyword evidence="2" id="KW-0675">Receptor</keyword>
<comment type="caution">
    <text evidence="2">The sequence shown here is derived from an EMBL/GenBank/DDBJ whole genome shotgun (WGS) entry which is preliminary data.</text>
</comment>
<evidence type="ECO:0000259" key="1">
    <source>
        <dbReference type="Pfam" id="PF14905"/>
    </source>
</evidence>
<name>A0A5D3EEL1_9BACE</name>
<organism evidence="2 3">
    <name type="scientific">Bacteroides pyogenes</name>
    <dbReference type="NCBI Taxonomy" id="310300"/>
    <lineage>
        <taxon>Bacteria</taxon>
        <taxon>Pseudomonadati</taxon>
        <taxon>Bacteroidota</taxon>
        <taxon>Bacteroidia</taxon>
        <taxon>Bacteroidales</taxon>
        <taxon>Bacteroidaceae</taxon>
        <taxon>Bacteroides</taxon>
    </lineage>
</organism>
<sequence length="726" mass="83220">MKRIMLALWIGLPALCFGRGQQEGGRPLSVRDSLPIDSVVYALQEVVVQSSSVKRKADRYVLSVPSSINKDGVELLRQAPGVWISDERISINGSSGTKVFVNNREIRLTGEMLTAYLHTLKSEDILRIEVVPMAGADKEANMQGGTIHFIMRRRTDRGMQGSLSLTSFWASSLQRYRPDGSLNFHSGKWDVYATASGMWMPENRGNLQTVRQYAVSGKDFTATTQMKQPVNYGTSRAGAVYTIDTLRQFGAELEYTRRSYLWHSQSFSFLSTGRAEIESRGAYRQEESYNMYSVAANYIRKLDAKGSVWKLAADYTLKDLDGNNRYHLEHRARGLHSDTVYRSRSLATYRIATADFSWKKQLRKKSFFRIGLRYTGTDMEDCSKYEGLNVDGSWRDNAAYGHELDYDERIGAMYAVYSTEGKKGSIRIGMRGEYARISDRTNHRTKELRDWFPHVDASYYFDEIHKWMIVGQYGRYIERPSFFALNPNRIQTSDYTYQVGNPALRPTYIHKLSATLVYNYRYTLTVGGNLHRDLIREFGKEDAANTDMSYISYENHYRENHWFVAVNLPWQLVTWFNLSANAVGVRQDIRMYKENGYSGHFLFFGNASVVFFLPSDYSLEAEYSGASRLYSGNSEVAPFHALHLRLRKKWNDGRLTATLGVDNVFDRSNVYTSHLPAYTSVAHYSSASAGRVFKLSFSWNFNRGKKIKKVSVEKQSSEERKRLDGK</sequence>
<dbReference type="EMBL" id="VKLW01000008">
    <property type="protein sequence ID" value="TYK34298.1"/>
    <property type="molecule type" value="Genomic_DNA"/>
</dbReference>
<dbReference type="SUPFAM" id="SSF56935">
    <property type="entry name" value="Porins"/>
    <property type="match status" value="1"/>
</dbReference>
<dbReference type="Proteomes" id="UP000324383">
    <property type="component" value="Unassembled WGS sequence"/>
</dbReference>
<gene>
    <name evidence="2" type="ORF">FNJ60_04710</name>
</gene>
<dbReference type="RefSeq" id="WP_148730311.1">
    <property type="nucleotide sequence ID" value="NZ_DAIMPP010000075.1"/>
</dbReference>
<keyword evidence="3" id="KW-1185">Reference proteome</keyword>
<reference evidence="2 3" key="1">
    <citation type="submission" date="2019-07" db="EMBL/GenBank/DDBJ databases">
        <title>Draft Genome Sequences of Bacteroides pyogenes Strains Isolated from the Uterus Holstein Dairy Cows with Metritis.</title>
        <authorList>
            <person name="Cunha F."/>
            <person name="Galvao K.N."/>
            <person name="Jeon S.J."/>
            <person name="Jeong K.C."/>
        </authorList>
    </citation>
    <scope>NUCLEOTIDE SEQUENCE [LARGE SCALE GENOMIC DNA]</scope>
    <source>
        <strain evidence="2 3">KG-31</strain>
    </source>
</reference>
<evidence type="ECO:0000313" key="3">
    <source>
        <dbReference type="Proteomes" id="UP000324383"/>
    </source>
</evidence>
<evidence type="ECO:0000313" key="2">
    <source>
        <dbReference type="EMBL" id="TYK34298.1"/>
    </source>
</evidence>
<dbReference type="Pfam" id="PF14905">
    <property type="entry name" value="OMP_b-brl_3"/>
    <property type="match status" value="1"/>
</dbReference>
<dbReference type="AlphaFoldDB" id="A0A5D3EEL1"/>
<protein>
    <submittedName>
        <fullName evidence="2">TonB-dependent receptor</fullName>
    </submittedName>
</protein>